<protein>
    <submittedName>
        <fullName evidence="1">Uncharacterized protein</fullName>
    </submittedName>
</protein>
<proteinExistence type="predicted"/>
<name>A0A0E9PRU5_ANGAN</name>
<organism evidence="1">
    <name type="scientific">Anguilla anguilla</name>
    <name type="common">European freshwater eel</name>
    <name type="synonym">Muraena anguilla</name>
    <dbReference type="NCBI Taxonomy" id="7936"/>
    <lineage>
        <taxon>Eukaryota</taxon>
        <taxon>Metazoa</taxon>
        <taxon>Chordata</taxon>
        <taxon>Craniata</taxon>
        <taxon>Vertebrata</taxon>
        <taxon>Euteleostomi</taxon>
        <taxon>Actinopterygii</taxon>
        <taxon>Neopterygii</taxon>
        <taxon>Teleostei</taxon>
        <taxon>Anguilliformes</taxon>
        <taxon>Anguillidae</taxon>
        <taxon>Anguilla</taxon>
    </lineage>
</organism>
<reference evidence="1" key="2">
    <citation type="journal article" date="2015" name="Fish Shellfish Immunol.">
        <title>Early steps in the European eel (Anguilla anguilla)-Vibrio vulnificus interaction in the gills: Role of the RtxA13 toxin.</title>
        <authorList>
            <person name="Callol A."/>
            <person name="Pajuelo D."/>
            <person name="Ebbesson L."/>
            <person name="Teles M."/>
            <person name="MacKenzie S."/>
            <person name="Amaro C."/>
        </authorList>
    </citation>
    <scope>NUCLEOTIDE SEQUENCE</scope>
</reference>
<accession>A0A0E9PRU5</accession>
<dbReference type="EMBL" id="GBXM01101246">
    <property type="protein sequence ID" value="JAH07331.1"/>
    <property type="molecule type" value="Transcribed_RNA"/>
</dbReference>
<reference evidence="1" key="1">
    <citation type="submission" date="2014-11" db="EMBL/GenBank/DDBJ databases">
        <authorList>
            <person name="Amaro Gonzalez C."/>
        </authorList>
    </citation>
    <scope>NUCLEOTIDE SEQUENCE</scope>
</reference>
<evidence type="ECO:0000313" key="1">
    <source>
        <dbReference type="EMBL" id="JAH07331.1"/>
    </source>
</evidence>
<sequence>MYARSVFVTLRRIVC</sequence>